<dbReference type="Gene3D" id="1.20.81.30">
    <property type="entry name" value="Type II secretion system (T2SS), domain F"/>
    <property type="match status" value="1"/>
</dbReference>
<dbReference type="OrthoDB" id="5444670at2"/>
<comment type="caution">
    <text evidence="9">The sequence shown here is derived from an EMBL/GenBank/DDBJ whole genome shotgun (WGS) entry which is preliminary data.</text>
</comment>
<evidence type="ECO:0000256" key="5">
    <source>
        <dbReference type="ARBA" id="ARBA00022989"/>
    </source>
</evidence>
<gene>
    <name evidence="9" type="ORF">CSR02_15250</name>
</gene>
<dbReference type="InterPro" id="IPR003004">
    <property type="entry name" value="GspF/PilC"/>
</dbReference>
<dbReference type="PANTHER" id="PTHR30012:SF0">
    <property type="entry name" value="TYPE II SECRETION SYSTEM PROTEIN F-RELATED"/>
    <property type="match status" value="1"/>
</dbReference>
<feature type="transmembrane region" description="Helical" evidence="7">
    <location>
        <begin position="142"/>
        <end position="163"/>
    </location>
</feature>
<evidence type="ECO:0000313" key="10">
    <source>
        <dbReference type="Proteomes" id="UP000228751"/>
    </source>
</evidence>
<comment type="subcellular location">
    <subcellularLocation>
        <location evidence="1">Cell membrane</location>
        <topology evidence="1">Multi-pass membrane protein</topology>
    </subcellularLocation>
</comment>
<protein>
    <recommendedName>
        <fullName evidence="8">Type II secretion system protein GspF domain-containing protein</fullName>
    </recommendedName>
</protein>
<evidence type="ECO:0000256" key="4">
    <source>
        <dbReference type="ARBA" id="ARBA00022692"/>
    </source>
</evidence>
<feature type="domain" description="Type II secretion system protein GspF" evidence="8">
    <location>
        <begin position="41"/>
        <end position="157"/>
    </location>
</feature>
<evidence type="ECO:0000259" key="8">
    <source>
        <dbReference type="Pfam" id="PF00482"/>
    </source>
</evidence>
<evidence type="ECO:0000256" key="7">
    <source>
        <dbReference type="SAM" id="Phobius"/>
    </source>
</evidence>
<dbReference type="GO" id="GO:0005886">
    <property type="term" value="C:plasma membrane"/>
    <property type="evidence" value="ECO:0007669"/>
    <property type="project" value="UniProtKB-SubCell"/>
</dbReference>
<dbReference type="AlphaFoldDB" id="A0A2G4R883"/>
<feature type="transmembrane region" description="Helical" evidence="7">
    <location>
        <begin position="336"/>
        <end position="361"/>
    </location>
</feature>
<comment type="similarity">
    <text evidence="2">Belongs to the GSP F family.</text>
</comment>
<evidence type="ECO:0000256" key="2">
    <source>
        <dbReference type="ARBA" id="ARBA00005745"/>
    </source>
</evidence>
<proteinExistence type="inferred from homology"/>
<organism evidence="9 10">
    <name type="scientific">Acetobacter pomorum</name>
    <dbReference type="NCBI Taxonomy" id="65959"/>
    <lineage>
        <taxon>Bacteria</taxon>
        <taxon>Pseudomonadati</taxon>
        <taxon>Pseudomonadota</taxon>
        <taxon>Alphaproteobacteria</taxon>
        <taxon>Acetobacterales</taxon>
        <taxon>Acetobacteraceae</taxon>
        <taxon>Acetobacter</taxon>
    </lineage>
</organism>
<dbReference type="EMBL" id="PEBQ01000199">
    <property type="protein sequence ID" value="PHY92752.1"/>
    <property type="molecule type" value="Genomic_DNA"/>
</dbReference>
<keyword evidence="6 7" id="KW-0472">Membrane</keyword>
<dbReference type="PANTHER" id="PTHR30012">
    <property type="entry name" value="GENERAL SECRETION PATHWAY PROTEIN"/>
    <property type="match status" value="1"/>
</dbReference>
<evidence type="ECO:0000256" key="1">
    <source>
        <dbReference type="ARBA" id="ARBA00004651"/>
    </source>
</evidence>
<dbReference type="InterPro" id="IPR042094">
    <property type="entry name" value="T2SS_GspF_sf"/>
</dbReference>
<dbReference type="Pfam" id="PF00482">
    <property type="entry name" value="T2SSF"/>
    <property type="match status" value="1"/>
</dbReference>
<evidence type="ECO:0000256" key="6">
    <source>
        <dbReference type="ARBA" id="ARBA00023136"/>
    </source>
</evidence>
<reference evidence="9 10" key="1">
    <citation type="submission" date="2017-10" db="EMBL/GenBank/DDBJ databases">
        <title>Genomic analysis of the genus Acetobacter.</title>
        <authorList>
            <person name="Kim K.H."/>
            <person name="Chun B.H."/>
            <person name="Son A.R."/>
            <person name="Jeon C.O."/>
        </authorList>
    </citation>
    <scope>NUCLEOTIDE SEQUENCE [LARGE SCALE GENOMIC DNA]</scope>
    <source>
        <strain evidence="9 10">LHT 2458</strain>
    </source>
</reference>
<dbReference type="InterPro" id="IPR018076">
    <property type="entry name" value="T2SS_GspF_dom"/>
</dbReference>
<keyword evidence="3" id="KW-1003">Cell membrane</keyword>
<evidence type="ECO:0000313" key="9">
    <source>
        <dbReference type="EMBL" id="PHY92752.1"/>
    </source>
</evidence>
<name>A0A2G4R883_9PROT</name>
<keyword evidence="5 7" id="KW-1133">Transmembrane helix</keyword>
<sequence>MALNLNLPFGLHIDIASMMLQYRKIRFNAGKRIKVYEMLESLTSQGNSINDALALVYEITSEDGKKPNKLLAYITKDWYDQIRGTVPLSDAVAEWVPARERMAISASGKTGNIAAALRDVIFIMKGEQDIKSAIKGALKEPAMYLVMSFALYYVFATDVIPQFKTILPEDKWGGLPYVALWLSEHLAQTFIPAVFIMIFIIIAIIFSIPRWTGRIRVTFDNIPPWSVYRILIGGSFLLTYSSLKRSGVSDNNILTLLTKGASPWLMERIMATRHILALGNKNLGDALYESGLEFPSKDTTIVLRAYARNPSTFDEKLEIVGREWLKDGVQKTQNTISALGVIIQLFFYGVIAFFGAVLSLLELQLMTQN</sequence>
<accession>A0A2G4R883</accession>
<feature type="transmembrane region" description="Helical" evidence="7">
    <location>
        <begin position="190"/>
        <end position="208"/>
    </location>
</feature>
<keyword evidence="10" id="KW-1185">Reference proteome</keyword>
<evidence type="ECO:0000256" key="3">
    <source>
        <dbReference type="ARBA" id="ARBA00022475"/>
    </source>
</evidence>
<keyword evidence="4 7" id="KW-0812">Transmembrane</keyword>
<dbReference type="Proteomes" id="UP000228751">
    <property type="component" value="Unassembled WGS sequence"/>
</dbReference>
<dbReference type="RefSeq" id="WP_099542262.1">
    <property type="nucleotide sequence ID" value="NZ_PEBQ01000199.1"/>
</dbReference>